<dbReference type="Proteomes" id="UP001211907">
    <property type="component" value="Unassembled WGS sequence"/>
</dbReference>
<dbReference type="PANTHER" id="PTHR47960">
    <property type="entry name" value="DEAD-BOX ATP-DEPENDENT RNA HELICASE 50"/>
    <property type="match status" value="1"/>
</dbReference>
<dbReference type="PROSITE" id="PS51192">
    <property type="entry name" value="HELICASE_ATP_BIND_1"/>
    <property type="match status" value="1"/>
</dbReference>
<proteinExistence type="predicted"/>
<dbReference type="AlphaFoldDB" id="A0AAD5SMR1"/>
<dbReference type="PROSITE" id="PS51195">
    <property type="entry name" value="Q_MOTIF"/>
    <property type="match status" value="1"/>
</dbReference>
<dbReference type="InterPro" id="IPR027417">
    <property type="entry name" value="P-loop_NTPase"/>
</dbReference>
<feature type="short sequence motif" description="Q motif" evidence="5">
    <location>
        <begin position="124"/>
        <end position="152"/>
    </location>
</feature>
<dbReference type="GO" id="GO:0003676">
    <property type="term" value="F:nucleic acid binding"/>
    <property type="evidence" value="ECO:0007669"/>
    <property type="project" value="InterPro"/>
</dbReference>
<dbReference type="GO" id="GO:0005524">
    <property type="term" value="F:ATP binding"/>
    <property type="evidence" value="ECO:0007669"/>
    <property type="project" value="UniProtKB-KW"/>
</dbReference>
<dbReference type="EMBL" id="JADGJH010004763">
    <property type="protein sequence ID" value="KAJ3084296.1"/>
    <property type="molecule type" value="Genomic_DNA"/>
</dbReference>
<evidence type="ECO:0000256" key="1">
    <source>
        <dbReference type="ARBA" id="ARBA00022741"/>
    </source>
</evidence>
<dbReference type="SUPFAM" id="SSF52540">
    <property type="entry name" value="P-loop containing nucleoside triphosphate hydrolases"/>
    <property type="match status" value="1"/>
</dbReference>
<keyword evidence="3 9" id="KW-0347">Helicase</keyword>
<evidence type="ECO:0000313" key="9">
    <source>
        <dbReference type="EMBL" id="KAJ3084296.1"/>
    </source>
</evidence>
<comment type="caution">
    <text evidence="9">The sequence shown here is derived from an EMBL/GenBank/DDBJ whole genome shotgun (WGS) entry which is preliminary data.</text>
</comment>
<evidence type="ECO:0000259" key="7">
    <source>
        <dbReference type="PROSITE" id="PS51192"/>
    </source>
</evidence>
<dbReference type="InterPro" id="IPR011545">
    <property type="entry name" value="DEAD/DEAH_box_helicase_dom"/>
</dbReference>
<feature type="region of interest" description="Disordered" evidence="6">
    <location>
        <begin position="91"/>
        <end position="119"/>
    </location>
</feature>
<evidence type="ECO:0000256" key="3">
    <source>
        <dbReference type="ARBA" id="ARBA00022806"/>
    </source>
</evidence>
<dbReference type="GO" id="GO:0016787">
    <property type="term" value="F:hydrolase activity"/>
    <property type="evidence" value="ECO:0007669"/>
    <property type="project" value="UniProtKB-KW"/>
</dbReference>
<gene>
    <name evidence="9" type="primary">DHH1_4</name>
    <name evidence="9" type="ORF">HK100_009323</name>
</gene>
<evidence type="ECO:0000256" key="4">
    <source>
        <dbReference type="ARBA" id="ARBA00022840"/>
    </source>
</evidence>
<keyword evidence="1" id="KW-0547">Nucleotide-binding</keyword>
<dbReference type="Pfam" id="PF00270">
    <property type="entry name" value="DEAD"/>
    <property type="match status" value="1"/>
</dbReference>
<dbReference type="InterPro" id="IPR014014">
    <property type="entry name" value="RNA_helicase_DEAD_Q_motif"/>
</dbReference>
<evidence type="ECO:0000256" key="6">
    <source>
        <dbReference type="SAM" id="MobiDB-lite"/>
    </source>
</evidence>
<dbReference type="InterPro" id="IPR014001">
    <property type="entry name" value="Helicase_ATP-bd"/>
</dbReference>
<keyword evidence="2" id="KW-0378">Hydrolase</keyword>
<dbReference type="Gene3D" id="3.40.50.300">
    <property type="entry name" value="P-loop containing nucleotide triphosphate hydrolases"/>
    <property type="match status" value="1"/>
</dbReference>
<evidence type="ECO:0000313" key="10">
    <source>
        <dbReference type="Proteomes" id="UP001211907"/>
    </source>
</evidence>
<feature type="domain" description="Helicase ATP-binding" evidence="7">
    <location>
        <begin position="155"/>
        <end position="244"/>
    </location>
</feature>
<evidence type="ECO:0000256" key="5">
    <source>
        <dbReference type="PROSITE-ProRule" id="PRU00552"/>
    </source>
</evidence>
<sequence length="244" mass="26506">MHPAGMNPEYSDSLNLHSELNGILLLSNASKTMIPLVVTAAGKSPDATEAASTEDAHAKVLEEELRNTLSDLEFALMADRITSNELSDNNLMQQQPQQQQQAALTKPPRDNRPQTGDVLATKGHEFADYLLKRELLMGLYEAGFEKPSPIQEEAIPVAQTGRDILARAKNGTGKTASFIIPVLDKVNPELKCIQALILVPTRELALQTSQVCKTIGKHCNVEVMVTTGGTLLKDDILRLGQTGI</sequence>
<reference evidence="9" key="1">
    <citation type="submission" date="2020-05" db="EMBL/GenBank/DDBJ databases">
        <title>Phylogenomic resolution of chytrid fungi.</title>
        <authorList>
            <person name="Stajich J.E."/>
            <person name="Amses K."/>
            <person name="Simmons R."/>
            <person name="Seto K."/>
            <person name="Myers J."/>
            <person name="Bonds A."/>
            <person name="Quandt C.A."/>
            <person name="Barry K."/>
            <person name="Liu P."/>
            <person name="Grigoriev I."/>
            <person name="Longcore J.E."/>
            <person name="James T.Y."/>
        </authorList>
    </citation>
    <scope>NUCLEOTIDE SEQUENCE</scope>
    <source>
        <strain evidence="9">JEL0513</strain>
    </source>
</reference>
<keyword evidence="4" id="KW-0067">ATP-binding</keyword>
<name>A0AAD5SMR1_9FUNG</name>
<evidence type="ECO:0000259" key="8">
    <source>
        <dbReference type="PROSITE" id="PS51195"/>
    </source>
</evidence>
<evidence type="ECO:0000256" key="2">
    <source>
        <dbReference type="ARBA" id="ARBA00022801"/>
    </source>
</evidence>
<protein>
    <submittedName>
        <fullName evidence="9">DExD/H-box ATP-dependent RNA helicase dhh1</fullName>
    </submittedName>
</protein>
<accession>A0AAD5SMR1</accession>
<feature type="domain" description="DEAD-box RNA helicase Q" evidence="8">
    <location>
        <begin position="124"/>
        <end position="152"/>
    </location>
</feature>
<dbReference type="GO" id="GO:0003724">
    <property type="term" value="F:RNA helicase activity"/>
    <property type="evidence" value="ECO:0007669"/>
    <property type="project" value="InterPro"/>
</dbReference>
<keyword evidence="10" id="KW-1185">Reference proteome</keyword>
<organism evidence="9 10">
    <name type="scientific">Physocladia obscura</name>
    <dbReference type="NCBI Taxonomy" id="109957"/>
    <lineage>
        <taxon>Eukaryota</taxon>
        <taxon>Fungi</taxon>
        <taxon>Fungi incertae sedis</taxon>
        <taxon>Chytridiomycota</taxon>
        <taxon>Chytridiomycota incertae sedis</taxon>
        <taxon>Chytridiomycetes</taxon>
        <taxon>Chytridiales</taxon>
        <taxon>Chytriomycetaceae</taxon>
        <taxon>Physocladia</taxon>
    </lineage>
</organism>